<dbReference type="SUPFAM" id="SSF158682">
    <property type="entry name" value="TerB-like"/>
    <property type="match status" value="1"/>
</dbReference>
<keyword evidence="3" id="KW-1185">Reference proteome</keyword>
<evidence type="ECO:0000313" key="2">
    <source>
        <dbReference type="EMBL" id="MCX2974356.1"/>
    </source>
</evidence>
<evidence type="ECO:0000313" key="3">
    <source>
        <dbReference type="Proteomes" id="UP001143307"/>
    </source>
</evidence>
<dbReference type="InterPro" id="IPR029024">
    <property type="entry name" value="TerB-like"/>
</dbReference>
<sequence>MAAPGFGLILEGDKLVVSVAPRGSFFDPRFLVAALLDHVARGDGSVCDAEAKAMISLVANHFGLDTSAAQHKFNHALALYSSSLDLAAVGALLSEILSAAEREEVLVMLLQVIAADGRQGGDELEALDQVAAALSVTSEEKHAAFLRYFDKGKSETAGRRIHLS</sequence>
<dbReference type="InterPro" id="IPR007791">
    <property type="entry name" value="DjlA_N"/>
</dbReference>
<dbReference type="EMBL" id="SHNP01000004">
    <property type="protein sequence ID" value="MCX2974356.1"/>
    <property type="molecule type" value="Genomic_DNA"/>
</dbReference>
<dbReference type="Gene3D" id="1.10.3680.10">
    <property type="entry name" value="TerB-like"/>
    <property type="match status" value="1"/>
</dbReference>
<gene>
    <name evidence="2" type="ORF">EYC87_12250</name>
</gene>
<dbReference type="Proteomes" id="UP001143307">
    <property type="component" value="Unassembled WGS sequence"/>
</dbReference>
<evidence type="ECO:0000259" key="1">
    <source>
        <dbReference type="Pfam" id="PF05099"/>
    </source>
</evidence>
<dbReference type="RefSeq" id="WP_279253138.1">
    <property type="nucleotide sequence ID" value="NZ_SHNP01000004.1"/>
</dbReference>
<accession>A0ABT3SXN4</accession>
<organism evidence="2 3">
    <name type="scientific">Candidatus Seongchinamella marina</name>
    <dbReference type="NCBI Taxonomy" id="2518990"/>
    <lineage>
        <taxon>Bacteria</taxon>
        <taxon>Pseudomonadati</taxon>
        <taxon>Pseudomonadota</taxon>
        <taxon>Gammaproteobacteria</taxon>
        <taxon>Cellvibrionales</taxon>
        <taxon>Halieaceae</taxon>
        <taxon>Seongchinamella</taxon>
    </lineage>
</organism>
<protein>
    <recommendedName>
        <fullName evidence="1">Co-chaperone DjlA N-terminal domain-containing protein</fullName>
    </recommendedName>
</protein>
<reference evidence="2" key="1">
    <citation type="submission" date="2019-02" db="EMBL/GenBank/DDBJ databases">
        <authorList>
            <person name="Li S.-H."/>
        </authorList>
    </citation>
    <scope>NUCLEOTIDE SEQUENCE</scope>
    <source>
        <strain evidence="2">IMCC8485</strain>
    </source>
</reference>
<dbReference type="Pfam" id="PF05099">
    <property type="entry name" value="TerB"/>
    <property type="match status" value="1"/>
</dbReference>
<name>A0ABT3SXN4_9GAMM</name>
<proteinExistence type="predicted"/>
<comment type="caution">
    <text evidence="2">The sequence shown here is derived from an EMBL/GenBank/DDBJ whole genome shotgun (WGS) entry which is preliminary data.</text>
</comment>
<feature type="domain" description="Co-chaperone DjlA N-terminal" evidence="1">
    <location>
        <begin position="32"/>
        <end position="143"/>
    </location>
</feature>